<protein>
    <recommendedName>
        <fullName evidence="5">BTB domain-containing protein</fullName>
    </recommendedName>
</protein>
<organism evidence="6 7">
    <name type="scientific">Dendroctonus ponderosae</name>
    <name type="common">Mountain pine beetle</name>
    <dbReference type="NCBI Taxonomy" id="77166"/>
    <lineage>
        <taxon>Eukaryota</taxon>
        <taxon>Metazoa</taxon>
        <taxon>Ecdysozoa</taxon>
        <taxon>Arthropoda</taxon>
        <taxon>Hexapoda</taxon>
        <taxon>Insecta</taxon>
        <taxon>Pterygota</taxon>
        <taxon>Neoptera</taxon>
        <taxon>Endopterygota</taxon>
        <taxon>Coleoptera</taxon>
        <taxon>Polyphaga</taxon>
        <taxon>Cucujiformia</taxon>
        <taxon>Curculionidae</taxon>
        <taxon>Scolytinae</taxon>
        <taxon>Dendroctonus</taxon>
    </lineage>
</organism>
<evidence type="ECO:0000259" key="5">
    <source>
        <dbReference type="PROSITE" id="PS50097"/>
    </source>
</evidence>
<evidence type="ECO:0000313" key="6">
    <source>
        <dbReference type="EnsemblMetazoa" id="XP_019772044.1"/>
    </source>
</evidence>
<dbReference type="Pfam" id="PF12796">
    <property type="entry name" value="Ank_2"/>
    <property type="match status" value="1"/>
</dbReference>
<dbReference type="PROSITE" id="PS50088">
    <property type="entry name" value="ANK_REPEAT"/>
    <property type="match status" value="2"/>
</dbReference>
<dbReference type="CDD" id="cd18186">
    <property type="entry name" value="BTB_POZ_ZBTB_KLHL-like"/>
    <property type="match status" value="1"/>
</dbReference>
<feature type="repeat" description="RCC1" evidence="3">
    <location>
        <begin position="266"/>
        <end position="317"/>
    </location>
</feature>
<dbReference type="Gene3D" id="1.25.40.420">
    <property type="match status" value="1"/>
</dbReference>
<keyword evidence="7" id="KW-1185">Reference proteome</keyword>
<proteinExistence type="predicted"/>
<dbReference type="InterPro" id="IPR036770">
    <property type="entry name" value="Ankyrin_rpt-contain_sf"/>
</dbReference>
<feature type="region of interest" description="Disordered" evidence="4">
    <location>
        <begin position="474"/>
        <end position="493"/>
    </location>
</feature>
<dbReference type="PANTHER" id="PTHR22872:SF2">
    <property type="entry name" value="INHIBITOR OF BRUTON TYROSINE KINASE"/>
    <property type="match status" value="1"/>
</dbReference>
<dbReference type="SUPFAM" id="SSF48403">
    <property type="entry name" value="Ankyrin repeat"/>
    <property type="match status" value="1"/>
</dbReference>
<reference evidence="7" key="1">
    <citation type="journal article" date="2013" name="Genome Biol.">
        <title>Draft genome of the mountain pine beetle, Dendroctonus ponderosae Hopkins, a major forest pest.</title>
        <authorList>
            <person name="Keeling C.I."/>
            <person name="Yuen M.M."/>
            <person name="Liao N.Y."/>
            <person name="Docking T.R."/>
            <person name="Chan S.K."/>
            <person name="Taylor G.A."/>
            <person name="Palmquist D.L."/>
            <person name="Jackman S.D."/>
            <person name="Nguyen A."/>
            <person name="Li M."/>
            <person name="Henderson H."/>
            <person name="Janes J.K."/>
            <person name="Zhao Y."/>
            <person name="Pandoh P."/>
            <person name="Moore R."/>
            <person name="Sperling F.A."/>
            <person name="Huber D.P."/>
            <person name="Birol I."/>
            <person name="Jones S.J."/>
            <person name="Bohlmann J."/>
        </authorList>
    </citation>
    <scope>NUCLEOTIDE SEQUENCE</scope>
</reference>
<evidence type="ECO:0000313" key="7">
    <source>
        <dbReference type="Proteomes" id="UP000019118"/>
    </source>
</evidence>
<dbReference type="EnsemblMetazoa" id="XM_019916484.1">
    <property type="protein sequence ID" value="XP_019772043.1"/>
    <property type="gene ID" value="LOC109545672"/>
</dbReference>
<dbReference type="Gene3D" id="2.130.10.30">
    <property type="entry name" value="Regulator of chromosome condensation 1/beta-lactamase-inhibitor protein II"/>
    <property type="match status" value="1"/>
</dbReference>
<dbReference type="Gene3D" id="3.30.710.10">
    <property type="entry name" value="Potassium Channel Kv1.1, Chain A"/>
    <property type="match status" value="2"/>
</dbReference>
<dbReference type="Proteomes" id="UP000019118">
    <property type="component" value="Unassembled WGS sequence"/>
</dbReference>
<dbReference type="AlphaFoldDB" id="A0AAR5QFP6"/>
<dbReference type="SMART" id="SM00225">
    <property type="entry name" value="BTB"/>
    <property type="match status" value="2"/>
</dbReference>
<feature type="region of interest" description="Disordered" evidence="4">
    <location>
        <begin position="148"/>
        <end position="168"/>
    </location>
</feature>
<gene>
    <name evidence="6" type="primary">109545672</name>
</gene>
<dbReference type="InterPro" id="IPR009091">
    <property type="entry name" value="RCC1/BLIP-II"/>
</dbReference>
<feature type="repeat" description="RCC1" evidence="3">
    <location>
        <begin position="150"/>
        <end position="203"/>
    </location>
</feature>
<evidence type="ECO:0000256" key="4">
    <source>
        <dbReference type="SAM" id="MobiDB-lite"/>
    </source>
</evidence>
<dbReference type="SMART" id="SM00248">
    <property type="entry name" value="ANK"/>
    <property type="match status" value="2"/>
</dbReference>
<sequence length="1155" mass="129490">MKMMNKQSAILPDCTNRCQSTQHGDIVTAAISKRSVSDSNLASFLNTTCCCCESVKDQDGRTALHVAASCGRTALVRWLVLNRHANINAPDKESGYTALHRSAFYGKIDTVVELIKLGANVAVLDGNSLTYLEHAMLDRFRPPNNDSKGGELFSWGPNSNNSLGSQHSRTVPETMDIFHKEYPDENVRLILIQEFHSVILTTSGLVFTCGHGQGGRLGLGVQHTEFLPKPIKFPTVTKNVQTTFDKIEIVNVSIARDHSLFLSSCGEIFACGLNKHMVLGMVPPPAELLTPKLVKYSPNGNVSLATGNYHSIVWGASGIFTWGLNAGQLGHPAPGPSEKYILTAKRVKYIAKENSIRLVCASTGATVVYTVKGDVYILHEYQCRKIASRQLNLVEIAVVGGNLNHSLDPELSNKNRELRVAALTSTGNLLLWQESDAALRKCIFSIGRKLTITQVVLNMSKVLFVTRDGEAFQGEARPRKKKPTGPKEKGNKSDFHKFFDRDESLTVKVEKIARVHRALSIQSDPKGQNFGIVQDRPYSFFPKSEISASTMPDNLLDFLLQADVDDGIADVEINISGRLFPAHRYILASRSPYFSNLFAQAGNQSLEYPGYNPVIFEEFLRYVYTGTTELIRIGELKNPALIQLCSRPVIVDENAPAFQYYSDLKVNRKLNNPVRMLHEMAKRFEVMELQKILSNLEVIRQEVTVKKGCREPWKTQIHFNRFECPELWDVEIHCKDDRVLKGHKCILVARLDYFNNMFSTRWSGAETSKISIHFAKGVVESLLAFLYTDSLDSLDEKDIDQLFKIIVLADQFFVKRLKDQCEAILSNLLTVKNAVELLTFADSYNACSLKENCFQFVQQNVTSFLEMRLLDDLEPQLLAELSQFYQQQRRLDCRIITPYSTAVCDEEVILASALCAVDLADIQERSAIKEKRKPKKRIPSHKVSASGKVGLEHELLTPTVSVCDEPKLDSPPVVNSRVLSIVLANELVKTEAAEENFTVLRKHRDSDSWSASFDFPLLNSPPKSNAAYSRPQKTEPRVKTSKLSQKQRKRLSSESSSPPVAEAPKNPWKVIESPVSPVGSPQNDDIGSIISNERKQKENLEKIRSKRLVFTQMEDKAIEELRRFYSVDDMDDEIIVINRVSMGAVALPTWVPKTK</sequence>
<keyword evidence="1" id="KW-0677">Repeat</keyword>
<feature type="domain" description="BTB" evidence="5">
    <location>
        <begin position="569"/>
        <end position="632"/>
    </location>
</feature>
<dbReference type="SUPFAM" id="SSF50985">
    <property type="entry name" value="RCC1/BLIP-II"/>
    <property type="match status" value="1"/>
</dbReference>
<dbReference type="CDD" id="cd18500">
    <property type="entry name" value="BACK_IBtk"/>
    <property type="match status" value="1"/>
</dbReference>
<dbReference type="PROSITE" id="PS50297">
    <property type="entry name" value="ANK_REP_REGION"/>
    <property type="match status" value="2"/>
</dbReference>
<dbReference type="InterPro" id="IPR011333">
    <property type="entry name" value="SKP1/BTB/POZ_sf"/>
</dbReference>
<accession>A0AAR5QFP6</accession>
<dbReference type="InterPro" id="IPR051625">
    <property type="entry name" value="Signaling_Regulatory_Domain"/>
</dbReference>
<feature type="compositionally biased region" description="Polar residues" evidence="4">
    <location>
        <begin position="1079"/>
        <end position="1091"/>
    </location>
</feature>
<dbReference type="InterPro" id="IPR002110">
    <property type="entry name" value="Ankyrin_rpt"/>
</dbReference>
<dbReference type="PANTHER" id="PTHR22872">
    <property type="entry name" value="BTK-BINDING PROTEIN-RELATED"/>
    <property type="match status" value="1"/>
</dbReference>
<dbReference type="EnsemblMetazoa" id="XM_019916485.1">
    <property type="protein sequence ID" value="XP_019772044.1"/>
    <property type="gene ID" value="LOC109545672"/>
</dbReference>
<dbReference type="Pfam" id="PF00415">
    <property type="entry name" value="RCC1"/>
    <property type="match status" value="1"/>
</dbReference>
<dbReference type="InterPro" id="IPR000408">
    <property type="entry name" value="Reg_chr_condens"/>
</dbReference>
<feature type="compositionally biased region" description="Polar residues" evidence="4">
    <location>
        <begin position="156"/>
        <end position="168"/>
    </location>
</feature>
<dbReference type="Pfam" id="PF00651">
    <property type="entry name" value="BTB"/>
    <property type="match status" value="2"/>
</dbReference>
<feature type="repeat" description="ANK" evidence="2">
    <location>
        <begin position="59"/>
        <end position="92"/>
    </location>
</feature>
<dbReference type="PROSITE" id="PS50097">
    <property type="entry name" value="BTB"/>
    <property type="match status" value="2"/>
</dbReference>
<evidence type="ECO:0000256" key="3">
    <source>
        <dbReference type="PROSITE-ProRule" id="PRU00235"/>
    </source>
</evidence>
<feature type="compositionally biased region" description="Low complexity" evidence="4">
    <location>
        <begin position="1053"/>
        <end position="1063"/>
    </location>
</feature>
<feature type="region of interest" description="Disordered" evidence="4">
    <location>
        <begin position="1014"/>
        <end position="1093"/>
    </location>
</feature>
<feature type="domain" description="BTB" evidence="5">
    <location>
        <begin position="728"/>
        <end position="795"/>
    </location>
</feature>
<dbReference type="Gene3D" id="1.25.40.20">
    <property type="entry name" value="Ankyrin repeat-containing domain"/>
    <property type="match status" value="1"/>
</dbReference>
<dbReference type="InterPro" id="IPR000210">
    <property type="entry name" value="BTB/POZ_dom"/>
</dbReference>
<evidence type="ECO:0000256" key="1">
    <source>
        <dbReference type="ARBA" id="ARBA00022737"/>
    </source>
</evidence>
<keyword evidence="2" id="KW-0040">ANK repeat</keyword>
<feature type="repeat" description="ANK" evidence="2">
    <location>
        <begin position="94"/>
        <end position="126"/>
    </location>
</feature>
<feature type="repeat" description="RCC1" evidence="3">
    <location>
        <begin position="204"/>
        <end position="265"/>
    </location>
</feature>
<reference evidence="6" key="2">
    <citation type="submission" date="2024-08" db="UniProtKB">
        <authorList>
            <consortium name="EnsemblMetazoa"/>
        </authorList>
    </citation>
    <scope>IDENTIFICATION</scope>
</reference>
<dbReference type="SUPFAM" id="SSF54695">
    <property type="entry name" value="POZ domain"/>
    <property type="match status" value="2"/>
</dbReference>
<name>A0AAR5QFP6_DENPD</name>
<dbReference type="PROSITE" id="PS50012">
    <property type="entry name" value="RCC1_3"/>
    <property type="match status" value="3"/>
</dbReference>
<evidence type="ECO:0000256" key="2">
    <source>
        <dbReference type="PROSITE-ProRule" id="PRU00023"/>
    </source>
</evidence>